<dbReference type="SUPFAM" id="SSF48056">
    <property type="entry name" value="Di-copper centre-containing domain"/>
    <property type="match status" value="1"/>
</dbReference>
<evidence type="ECO:0000313" key="6">
    <source>
        <dbReference type="EMBL" id="KAG7293508.1"/>
    </source>
</evidence>
<keyword evidence="2" id="KW-0560">Oxidoreductase</keyword>
<dbReference type="PRINTS" id="PR00092">
    <property type="entry name" value="TYROSINASE"/>
</dbReference>
<protein>
    <recommendedName>
        <fullName evidence="4 5">Tyrosinase copper-binding domain-containing protein</fullName>
    </recommendedName>
</protein>
<keyword evidence="1" id="KW-0479">Metal-binding</keyword>
<name>A0AAD4I5V0_9PEZI</name>
<comment type="caution">
    <text evidence="6">The sequence shown here is derived from an EMBL/GenBank/DDBJ whole genome shotgun (WGS) entry which is preliminary data.</text>
</comment>
<dbReference type="PROSITE" id="PS00497">
    <property type="entry name" value="TYROSINASE_1"/>
    <property type="match status" value="1"/>
</dbReference>
<feature type="domain" description="Tyrosinase copper-binding" evidence="4">
    <location>
        <begin position="125"/>
        <end position="142"/>
    </location>
</feature>
<feature type="domain" description="Tyrosinase copper-binding" evidence="5">
    <location>
        <begin position="310"/>
        <end position="321"/>
    </location>
</feature>
<feature type="signal peptide" evidence="3">
    <location>
        <begin position="1"/>
        <end position="19"/>
    </location>
</feature>
<dbReference type="GO" id="GO:0016491">
    <property type="term" value="F:oxidoreductase activity"/>
    <property type="evidence" value="ECO:0007669"/>
    <property type="project" value="UniProtKB-KW"/>
</dbReference>
<dbReference type="InterPro" id="IPR008922">
    <property type="entry name" value="Di-copper_centre_dom_sf"/>
</dbReference>
<dbReference type="InterPro" id="IPR050316">
    <property type="entry name" value="Tyrosinase/Hemocyanin"/>
</dbReference>
<keyword evidence="3" id="KW-0732">Signal</keyword>
<dbReference type="Pfam" id="PF00264">
    <property type="entry name" value="Tyrosinase"/>
    <property type="match status" value="1"/>
</dbReference>
<evidence type="ECO:0000259" key="4">
    <source>
        <dbReference type="PROSITE" id="PS00497"/>
    </source>
</evidence>
<evidence type="ECO:0000256" key="2">
    <source>
        <dbReference type="ARBA" id="ARBA00023002"/>
    </source>
</evidence>
<dbReference type="PROSITE" id="PS00498">
    <property type="entry name" value="TYROSINASE_2"/>
    <property type="match status" value="1"/>
</dbReference>
<evidence type="ECO:0000256" key="1">
    <source>
        <dbReference type="ARBA" id="ARBA00022723"/>
    </source>
</evidence>
<proteinExistence type="predicted"/>
<gene>
    <name evidence="6" type="ORF">NEMBOFW57_003560</name>
</gene>
<dbReference type="Gene3D" id="1.10.1280.10">
    <property type="entry name" value="Di-copper center containing domain from catechol oxidase"/>
    <property type="match status" value="1"/>
</dbReference>
<dbReference type="GO" id="GO:0046872">
    <property type="term" value="F:metal ion binding"/>
    <property type="evidence" value="ECO:0007669"/>
    <property type="project" value="UniProtKB-KW"/>
</dbReference>
<dbReference type="AlphaFoldDB" id="A0AAD4I5V0"/>
<dbReference type="PANTHER" id="PTHR11474:SF125">
    <property type="entry name" value="N-ACETYL-6-HYDROXYTRYPTOPHAN OXIDASE IVOB-RELATED"/>
    <property type="match status" value="1"/>
</dbReference>
<organism evidence="6 7">
    <name type="scientific">Staphylotrichum longicolle</name>
    <dbReference type="NCBI Taxonomy" id="669026"/>
    <lineage>
        <taxon>Eukaryota</taxon>
        <taxon>Fungi</taxon>
        <taxon>Dikarya</taxon>
        <taxon>Ascomycota</taxon>
        <taxon>Pezizomycotina</taxon>
        <taxon>Sordariomycetes</taxon>
        <taxon>Sordariomycetidae</taxon>
        <taxon>Sordariales</taxon>
        <taxon>Chaetomiaceae</taxon>
        <taxon>Staphylotrichum</taxon>
    </lineage>
</organism>
<reference evidence="6" key="1">
    <citation type="submission" date="2023-02" db="EMBL/GenBank/DDBJ databases">
        <authorList>
            <person name="Palmer J.M."/>
        </authorList>
    </citation>
    <scope>NUCLEOTIDE SEQUENCE</scope>
    <source>
        <strain evidence="6">FW57</strain>
    </source>
</reference>
<sequence length="389" mass="42864">MKFVSFITGLLSLAALSSAAPGYGQGGGHDAEAAASKQIDRLQKQYQKYIRDTIKTRQTGCTSKNILRRREWGSLSKADRRSYIDAVYCLYHNQSFVTPLSEIPGVRNRYDDFVGGHLQLTPFVHADGLFLPFHRFYVHLYETALRTECGYRGAQPYWDWTLSYTDPAQSTVFDGSPWSLGSNGVFVPGRSPITVAGAGFTRTFPPATGGGCVYSGPFTPDKFQLHLGPIAFEPAGPQGGLGYNPRCLSRDLSPDFASGGTRPTNVTRLLACEDLACVNVRFDDPVGGVHGYGHFLVGGIQLDVFASPSDPVFWLHHAQIDRLWTIWQNLGRPEEQRTQQVWGTQTAANTPPSDNVTLDTLVPFGRLSPSKPVRELVSTVDGPFCYIYE</sequence>
<accession>A0AAD4I5V0</accession>
<evidence type="ECO:0000256" key="3">
    <source>
        <dbReference type="SAM" id="SignalP"/>
    </source>
</evidence>
<evidence type="ECO:0000259" key="5">
    <source>
        <dbReference type="PROSITE" id="PS00498"/>
    </source>
</evidence>
<dbReference type="InterPro" id="IPR002227">
    <property type="entry name" value="Tyrosinase_Cu-bd"/>
</dbReference>
<feature type="chain" id="PRO_5041984282" description="Tyrosinase copper-binding domain-containing protein" evidence="3">
    <location>
        <begin position="20"/>
        <end position="389"/>
    </location>
</feature>
<keyword evidence="7" id="KW-1185">Reference proteome</keyword>
<dbReference type="PANTHER" id="PTHR11474">
    <property type="entry name" value="TYROSINASE FAMILY MEMBER"/>
    <property type="match status" value="1"/>
</dbReference>
<dbReference type="EMBL" id="JAHCVI010000001">
    <property type="protein sequence ID" value="KAG7293508.1"/>
    <property type="molecule type" value="Genomic_DNA"/>
</dbReference>
<dbReference type="Proteomes" id="UP001197093">
    <property type="component" value="Unassembled WGS sequence"/>
</dbReference>
<evidence type="ECO:0000313" key="7">
    <source>
        <dbReference type="Proteomes" id="UP001197093"/>
    </source>
</evidence>